<dbReference type="Gene3D" id="6.10.250.2040">
    <property type="match status" value="1"/>
</dbReference>
<evidence type="ECO:0000313" key="3">
    <source>
        <dbReference type="Proteomes" id="UP000009213"/>
    </source>
</evidence>
<reference evidence="3" key="1">
    <citation type="submission" date="2011-11" db="EMBL/GenBank/DDBJ databases">
        <authorList>
            <person name="Chibeu A."/>
            <person name="Kropinski A.M."/>
        </authorList>
    </citation>
    <scope>NUCLEOTIDE SEQUENCE [LARGE SCALE GENOMIC DNA]</scope>
</reference>
<evidence type="ECO:0000313" key="2">
    <source>
        <dbReference type="EMBL" id="AFH19867.1"/>
    </source>
</evidence>
<feature type="domain" description="Trimeric autotransporter adhesin YadA-like stalk" evidence="1">
    <location>
        <begin position="132"/>
        <end position="157"/>
    </location>
</feature>
<gene>
    <name evidence="2" type="ORF">ACG-C91_0041</name>
</gene>
<dbReference type="KEGG" id="vg:13994469"/>
<dbReference type="SUPFAM" id="SSF101967">
    <property type="entry name" value="Adhesin YadA, collagen-binding domain"/>
    <property type="match status" value="1"/>
</dbReference>
<dbReference type="GO" id="GO:0019867">
    <property type="term" value="C:outer membrane"/>
    <property type="evidence" value="ECO:0007669"/>
    <property type="project" value="InterPro"/>
</dbReference>
<dbReference type="GeneID" id="13994469"/>
<keyword evidence="3" id="KW-1185">Reference proteome</keyword>
<dbReference type="InterPro" id="IPR008635">
    <property type="entry name" value="Coiled_stalk_dom"/>
</dbReference>
<organism evidence="2 3">
    <name type="scientific">Escherichia phage vB_EcoP_ACG-C91</name>
    <dbReference type="NCBI Taxonomy" id="1141139"/>
    <lineage>
        <taxon>Viruses</taxon>
        <taxon>Duplodnaviria</taxon>
        <taxon>Heunggongvirae</taxon>
        <taxon>Uroviricota</taxon>
        <taxon>Caudoviricetes</taxon>
        <taxon>Autographivirales</taxon>
        <taxon>Autosignataviridae</taxon>
        <taxon>Molineuxvirinae</taxon>
        <taxon>Vectrevirus</taxon>
        <taxon>Vectrevirus ACGC91</taxon>
    </lineage>
</organism>
<evidence type="ECO:0000259" key="1">
    <source>
        <dbReference type="Pfam" id="PF05662"/>
    </source>
</evidence>
<name>K4FBQ8_9CAUD</name>
<dbReference type="EMBL" id="JN986844">
    <property type="protein sequence ID" value="AFH19867.1"/>
    <property type="molecule type" value="Genomic_DNA"/>
</dbReference>
<proteinExistence type="predicted"/>
<protein>
    <submittedName>
        <fullName evidence="2">Putative tail fiber protein</fullName>
    </submittedName>
</protein>
<sequence length="320" mass="35456">MSYTFTEHIANGTQVTYPFSFAGRDKGYLRASDVIVESFQAGTWIEVTSGWQLSGTHQITFDVAPVRGLKFRIRREVQKEYPYAEFDRGVALDMKSLNGSFIHILEITQEILDGFYPEGYFVKQDVSWGGNKITNLGNGTEQGDAVNKGQLDAVDAKHTEWNSRQDLEIAGIKKGMTSGVAHRTIPWYMLASGGEQIIRPPYTFDDAIVFINGVFQHELAGAVSVGHDVIALSEPLQAGDELYVLIGSRITPPTSEDTILLSQQVSEGTQAIDIVTAFKRIDVYLDGLYQPNDSYNIQDTTITFSEPLPECTLSAKLQLV</sequence>
<dbReference type="OrthoDB" id="5563at10239"/>
<dbReference type="InterPro" id="IPR011049">
    <property type="entry name" value="Serralysin-like_metalloprot_C"/>
</dbReference>
<dbReference type="Pfam" id="PF05662">
    <property type="entry name" value="YadA_stalk"/>
    <property type="match status" value="1"/>
</dbReference>
<dbReference type="RefSeq" id="YP_006987804.1">
    <property type="nucleotide sequence ID" value="NC_019403.1"/>
</dbReference>
<dbReference type="Proteomes" id="UP000009213">
    <property type="component" value="Segment"/>
</dbReference>
<accession>K4FBQ8</accession>